<reference evidence="2" key="1">
    <citation type="journal article" date="2014" name="Front. Microbiol.">
        <title>High frequency of phylogenetically diverse reductive dehalogenase-homologous genes in deep subseafloor sedimentary metagenomes.</title>
        <authorList>
            <person name="Kawai M."/>
            <person name="Futagami T."/>
            <person name="Toyoda A."/>
            <person name="Takaki Y."/>
            <person name="Nishi S."/>
            <person name="Hori S."/>
            <person name="Arai W."/>
            <person name="Tsubouchi T."/>
            <person name="Morono Y."/>
            <person name="Uchiyama I."/>
            <person name="Ito T."/>
            <person name="Fujiyama A."/>
            <person name="Inagaki F."/>
            <person name="Takami H."/>
        </authorList>
    </citation>
    <scope>NUCLEOTIDE SEQUENCE</scope>
    <source>
        <strain evidence="2">Expedition CK06-06</strain>
    </source>
</reference>
<feature type="domain" description="AMP-dependent ligase C-terminal" evidence="1">
    <location>
        <begin position="2"/>
        <end position="40"/>
    </location>
</feature>
<name>X1T2I2_9ZZZZ</name>
<sequence>QSDIKAKLKRELLVTPQVELVEPTTLPRTTGKAKRFIDKREI</sequence>
<comment type="caution">
    <text evidence="2">The sequence shown here is derived from an EMBL/GenBank/DDBJ whole genome shotgun (WGS) entry which is preliminary data.</text>
</comment>
<accession>X1T2I2</accession>
<dbReference type="AlphaFoldDB" id="X1T2I2"/>
<evidence type="ECO:0000259" key="1">
    <source>
        <dbReference type="Pfam" id="PF14535"/>
    </source>
</evidence>
<gene>
    <name evidence="2" type="ORF">S12H4_23634</name>
</gene>
<evidence type="ECO:0000313" key="2">
    <source>
        <dbReference type="EMBL" id="GAI85591.1"/>
    </source>
</evidence>
<dbReference type="Pfam" id="PF14535">
    <property type="entry name" value="AMP-binding_C_2"/>
    <property type="match status" value="1"/>
</dbReference>
<proteinExistence type="predicted"/>
<dbReference type="InterPro" id="IPR028154">
    <property type="entry name" value="AMP-dep_Lig_C"/>
</dbReference>
<dbReference type="InterPro" id="IPR045851">
    <property type="entry name" value="AMP-bd_C_sf"/>
</dbReference>
<organism evidence="2">
    <name type="scientific">marine sediment metagenome</name>
    <dbReference type="NCBI Taxonomy" id="412755"/>
    <lineage>
        <taxon>unclassified sequences</taxon>
        <taxon>metagenomes</taxon>
        <taxon>ecological metagenomes</taxon>
    </lineage>
</organism>
<dbReference type="Gene3D" id="3.30.300.30">
    <property type="match status" value="1"/>
</dbReference>
<feature type="non-terminal residue" evidence="2">
    <location>
        <position position="1"/>
    </location>
</feature>
<dbReference type="EMBL" id="BARW01012603">
    <property type="protein sequence ID" value="GAI85591.1"/>
    <property type="molecule type" value="Genomic_DNA"/>
</dbReference>
<protein>
    <recommendedName>
        <fullName evidence="1">AMP-dependent ligase C-terminal domain-containing protein</fullName>
    </recommendedName>
</protein>